<dbReference type="RefSeq" id="WP_251837719.1">
    <property type="nucleotide sequence ID" value="NZ_JACSQG010000014.1"/>
</dbReference>
<sequence length="554" mass="60475">MTGVNSLNLVRDELFATMDEAERSLEHFIVDRQNGTLLQQAIENLQQVRGTLNLIELTGAELLAQETLHVAMDIPTGVGPERDGQLTALGSALHVLRRYLEGLGLHRQEIPELLLPAINKLRQACNQPALPESFFFSVRLDQERPRSASPAVDAAVRVSQTRHLRHMYQVGLLGLLRDPQPQPGLKLMARAMARLDDLYANDPRGRLCWIGAAMFEAALDGQLRPSKAGKQLGVRIERELKQLLNNPQYQAPRHLLKEMLYLIVLADSHGPRATQIREVFNLGPLPFTAPMLAEEYRRLAGPGQAVMRSLSTAIREELGSVKDLLDLIERGVVQDDGFANLHALLGKLAKTLGMVGLSSASNALQAQLAEIATWSRAAPGNTDALNQLADAVLYVESMVASLEEDRQAAPVAPLLQPGLSSPSFAVHQLTEAKIVVLDEAKAGLALSKRAITAYLESGGDKMHLANVPVTLQAVRGGLWFLGQERTARLVGSCADYIQQHMLETDQMPVEAKLESLADALTSLEYYLEAGGASRNDVLELADRSVEALRLAVAC</sequence>
<proteinExistence type="predicted"/>
<dbReference type="InterPro" id="IPR036641">
    <property type="entry name" value="HPT_dom_sf"/>
</dbReference>
<organism evidence="2 3">
    <name type="scientific">Serpens gallinarum</name>
    <dbReference type="NCBI Taxonomy" id="2763075"/>
    <lineage>
        <taxon>Bacteria</taxon>
        <taxon>Pseudomonadati</taxon>
        <taxon>Pseudomonadota</taxon>
        <taxon>Gammaproteobacteria</taxon>
        <taxon>Pseudomonadales</taxon>
        <taxon>Pseudomonadaceae</taxon>
        <taxon>Pseudomonas</taxon>
    </lineage>
</organism>
<dbReference type="Proteomes" id="UP000611945">
    <property type="component" value="Unassembled WGS sequence"/>
</dbReference>
<evidence type="ECO:0000313" key="2">
    <source>
        <dbReference type="EMBL" id="MBD7978932.1"/>
    </source>
</evidence>
<evidence type="ECO:0000259" key="1">
    <source>
        <dbReference type="Pfam" id="PF26379"/>
    </source>
</evidence>
<reference evidence="2 3" key="1">
    <citation type="submission" date="2020-08" db="EMBL/GenBank/DDBJ databases">
        <title>A Genomic Blueprint of the Chicken Gut Microbiome.</title>
        <authorList>
            <person name="Gilroy R."/>
            <person name="Ravi A."/>
            <person name="Getino M."/>
            <person name="Pursley I."/>
            <person name="Horton D.L."/>
            <person name="Alikhan N.-F."/>
            <person name="Baker D."/>
            <person name="Gharbi K."/>
            <person name="Hall N."/>
            <person name="Watson M."/>
            <person name="Adriaenssens E.M."/>
            <person name="Foster-Nyarko E."/>
            <person name="Jarju S."/>
            <person name="Secka A."/>
            <person name="Antonio M."/>
            <person name="Oren A."/>
            <person name="Chaudhuri R."/>
            <person name="La Ragione R.M."/>
            <person name="Hildebrand F."/>
            <person name="Pallen M.J."/>
        </authorList>
    </citation>
    <scope>NUCLEOTIDE SEQUENCE [LARGE SCALE GENOMIC DNA]</scope>
    <source>
        <strain evidence="2 3">Sa2CUA2</strain>
    </source>
</reference>
<evidence type="ECO:0000313" key="3">
    <source>
        <dbReference type="Proteomes" id="UP000611945"/>
    </source>
</evidence>
<comment type="caution">
    <text evidence="2">The sequence shown here is derived from an EMBL/GenBank/DDBJ whole genome shotgun (WGS) entry which is preliminary data.</text>
</comment>
<dbReference type="SUPFAM" id="SSF47226">
    <property type="entry name" value="Histidine-containing phosphotransfer domain, HPT domain"/>
    <property type="match status" value="1"/>
</dbReference>
<feature type="domain" description="Scaffold protein FimL second" evidence="1">
    <location>
        <begin position="155"/>
        <end position="289"/>
    </location>
</feature>
<dbReference type="InterPro" id="IPR058661">
    <property type="entry name" value="FimL_2nd"/>
</dbReference>
<dbReference type="Pfam" id="PF26379">
    <property type="entry name" value="FimL_2nd"/>
    <property type="match status" value="1"/>
</dbReference>
<name>A0ABR8TT35_9PSED</name>
<protein>
    <submittedName>
        <fullName evidence="2">Ferrous iron transporter B</fullName>
    </submittedName>
</protein>
<keyword evidence="3" id="KW-1185">Reference proteome</keyword>
<dbReference type="EMBL" id="JACSQG010000014">
    <property type="protein sequence ID" value="MBD7978932.1"/>
    <property type="molecule type" value="Genomic_DNA"/>
</dbReference>
<gene>
    <name evidence="2" type="ORF">H9642_17255</name>
</gene>
<accession>A0ABR8TT35</accession>